<dbReference type="RefSeq" id="WP_013629371.1">
    <property type="nucleotide sequence ID" value="NC_015174.1"/>
</dbReference>
<dbReference type="SUPFAM" id="SSF52540">
    <property type="entry name" value="P-loop containing nucleoside triphosphate hydrolases"/>
    <property type="match status" value="1"/>
</dbReference>
<dbReference type="InterPro" id="IPR058031">
    <property type="entry name" value="AAA_lid_NorR"/>
</dbReference>
<dbReference type="PROSITE" id="PS50045">
    <property type="entry name" value="SIGMA54_INTERACT_4"/>
    <property type="match status" value="1"/>
</dbReference>
<protein>
    <submittedName>
        <fullName evidence="9">Two component, sigma54 specific, transcriptional regulator, Fis family</fullName>
    </submittedName>
</protein>
<evidence type="ECO:0000256" key="4">
    <source>
        <dbReference type="ARBA" id="ARBA00023125"/>
    </source>
</evidence>
<dbReference type="Gene3D" id="3.40.50.300">
    <property type="entry name" value="P-loop containing nucleotide triphosphate hydrolases"/>
    <property type="match status" value="1"/>
</dbReference>
<evidence type="ECO:0000313" key="10">
    <source>
        <dbReference type="Proteomes" id="UP000006860"/>
    </source>
</evidence>
<proteinExistence type="predicted"/>
<evidence type="ECO:0000256" key="5">
    <source>
        <dbReference type="ARBA" id="ARBA00023163"/>
    </source>
</evidence>
<keyword evidence="4" id="KW-0238">DNA-binding</keyword>
<sequence length="446" mass="49934">MSASKIELLIVDDDEYLQEDLQTYFTERGYSVAVAGNAEQALAAVDSRVFSVAVVDMFLPDSTGMELLKEFQRRECECEVVMLTGQGTIESAVEAMKVGAADFLTKPVRMKELDAVIQRAAETFRIKQKNRQLRGIVERNTPRPATMIGESEAMQAVYRLIERAGPTDKTVLIQGESGTGKELVASALHAASHIADQPLIDINCAALPEQLLESEMFGHEKGAFTGATASKQGLFEIADGGTLFIDELGELALPLQAKLLRVLEDGTFRRVGSTKQRRADVRIIAATNRDLRNEAAKGRFREDLYYRINILTISLPPLRARERDVPLLLRKFAGPDWEFEPGLITALERYSWPGNVRQLKNAVDRAQILAEDNLLELKNFPEEIQRELSGEVGNDSSAPVELGQLTRQHIEQIYVQQDRNKTKTARALGVSRRTLYRLLEKYRIED</sequence>
<dbReference type="Gene3D" id="1.10.8.60">
    <property type="match status" value="1"/>
</dbReference>
<feature type="domain" description="Response regulatory" evidence="8">
    <location>
        <begin position="7"/>
        <end position="121"/>
    </location>
</feature>
<keyword evidence="10" id="KW-1185">Reference proteome</keyword>
<dbReference type="OrthoDB" id="9807827at2"/>
<dbReference type="InterPro" id="IPR002197">
    <property type="entry name" value="HTH_Fis"/>
</dbReference>
<dbReference type="PROSITE" id="PS50110">
    <property type="entry name" value="RESPONSE_REGULATORY"/>
    <property type="match status" value="1"/>
</dbReference>
<dbReference type="PROSITE" id="PS00676">
    <property type="entry name" value="SIGMA54_INTERACT_2"/>
    <property type="match status" value="1"/>
</dbReference>
<dbReference type="HOGENOM" id="CLU_000445_0_6_0"/>
<evidence type="ECO:0000256" key="3">
    <source>
        <dbReference type="ARBA" id="ARBA00023015"/>
    </source>
</evidence>
<name>F0SHW7_RUBBR</name>
<gene>
    <name evidence="9" type="ordered locus">Plabr_3053</name>
</gene>
<evidence type="ECO:0000259" key="8">
    <source>
        <dbReference type="PROSITE" id="PS50110"/>
    </source>
</evidence>
<dbReference type="InterPro" id="IPR011006">
    <property type="entry name" value="CheY-like_superfamily"/>
</dbReference>
<dbReference type="EMBL" id="CP002546">
    <property type="protein sequence ID" value="ADY60650.1"/>
    <property type="molecule type" value="Genomic_DNA"/>
</dbReference>
<dbReference type="FunFam" id="3.40.50.300:FF:000006">
    <property type="entry name" value="DNA-binding transcriptional regulator NtrC"/>
    <property type="match status" value="1"/>
</dbReference>
<dbReference type="SMART" id="SM00382">
    <property type="entry name" value="AAA"/>
    <property type="match status" value="1"/>
</dbReference>
<dbReference type="eggNOG" id="COG2204">
    <property type="taxonomic scope" value="Bacteria"/>
</dbReference>
<dbReference type="Pfam" id="PF02954">
    <property type="entry name" value="HTH_8"/>
    <property type="match status" value="1"/>
</dbReference>
<evidence type="ECO:0000259" key="7">
    <source>
        <dbReference type="PROSITE" id="PS50045"/>
    </source>
</evidence>
<feature type="modified residue" description="4-aspartylphosphate" evidence="6">
    <location>
        <position position="56"/>
    </location>
</feature>
<organism evidence="9 10">
    <name type="scientific">Rubinisphaera brasiliensis (strain ATCC 49424 / DSM 5305 / JCM 21570 / IAM 15109 / NBRC 103401 / IFAM 1448)</name>
    <name type="common">Planctomyces brasiliensis</name>
    <dbReference type="NCBI Taxonomy" id="756272"/>
    <lineage>
        <taxon>Bacteria</taxon>
        <taxon>Pseudomonadati</taxon>
        <taxon>Planctomycetota</taxon>
        <taxon>Planctomycetia</taxon>
        <taxon>Planctomycetales</taxon>
        <taxon>Planctomycetaceae</taxon>
        <taxon>Rubinisphaera</taxon>
    </lineage>
</organism>
<dbReference type="GO" id="GO:0043565">
    <property type="term" value="F:sequence-specific DNA binding"/>
    <property type="evidence" value="ECO:0007669"/>
    <property type="project" value="InterPro"/>
</dbReference>
<dbReference type="PROSITE" id="PS00675">
    <property type="entry name" value="SIGMA54_INTERACT_1"/>
    <property type="match status" value="1"/>
</dbReference>
<dbReference type="InterPro" id="IPR003593">
    <property type="entry name" value="AAA+_ATPase"/>
</dbReference>
<dbReference type="KEGG" id="pbs:Plabr_3053"/>
<dbReference type="CDD" id="cd00009">
    <property type="entry name" value="AAA"/>
    <property type="match status" value="1"/>
</dbReference>
<keyword evidence="6" id="KW-0597">Phosphoprotein</keyword>
<dbReference type="Proteomes" id="UP000006860">
    <property type="component" value="Chromosome"/>
</dbReference>
<dbReference type="GO" id="GO:0006355">
    <property type="term" value="P:regulation of DNA-templated transcription"/>
    <property type="evidence" value="ECO:0007669"/>
    <property type="project" value="InterPro"/>
</dbReference>
<dbReference type="InterPro" id="IPR025944">
    <property type="entry name" value="Sigma_54_int_dom_CS"/>
</dbReference>
<dbReference type="InterPro" id="IPR025662">
    <property type="entry name" value="Sigma_54_int_dom_ATP-bd_1"/>
</dbReference>
<dbReference type="Pfam" id="PF25601">
    <property type="entry name" value="AAA_lid_14"/>
    <property type="match status" value="1"/>
</dbReference>
<keyword evidence="5" id="KW-0804">Transcription</keyword>
<evidence type="ECO:0000313" key="9">
    <source>
        <dbReference type="EMBL" id="ADY60650.1"/>
    </source>
</evidence>
<dbReference type="InterPro" id="IPR002078">
    <property type="entry name" value="Sigma_54_int"/>
</dbReference>
<reference evidence="10" key="1">
    <citation type="submission" date="2011-02" db="EMBL/GenBank/DDBJ databases">
        <title>The complete genome of Planctomyces brasiliensis DSM 5305.</title>
        <authorList>
            <person name="Lucas S."/>
            <person name="Copeland A."/>
            <person name="Lapidus A."/>
            <person name="Bruce D."/>
            <person name="Goodwin L."/>
            <person name="Pitluck S."/>
            <person name="Kyrpides N."/>
            <person name="Mavromatis K."/>
            <person name="Pagani I."/>
            <person name="Ivanova N."/>
            <person name="Ovchinnikova G."/>
            <person name="Lu M."/>
            <person name="Detter J.C."/>
            <person name="Han C."/>
            <person name="Land M."/>
            <person name="Hauser L."/>
            <person name="Markowitz V."/>
            <person name="Cheng J.-F."/>
            <person name="Hugenholtz P."/>
            <person name="Woyke T."/>
            <person name="Wu D."/>
            <person name="Tindall B."/>
            <person name="Pomrenke H.G."/>
            <person name="Brambilla E."/>
            <person name="Klenk H.-P."/>
            <person name="Eisen J.A."/>
        </authorList>
    </citation>
    <scope>NUCLEOTIDE SEQUENCE [LARGE SCALE GENOMIC DNA]</scope>
    <source>
        <strain evidence="10">ATCC 49424 / DSM 5305 / JCM 21570 / NBRC 103401 / IFAM 1448</strain>
    </source>
</reference>
<evidence type="ECO:0000256" key="2">
    <source>
        <dbReference type="ARBA" id="ARBA00022840"/>
    </source>
</evidence>
<feature type="domain" description="Sigma-54 factor interaction" evidence="7">
    <location>
        <begin position="147"/>
        <end position="368"/>
    </location>
</feature>
<dbReference type="PANTHER" id="PTHR32071">
    <property type="entry name" value="TRANSCRIPTIONAL REGULATORY PROTEIN"/>
    <property type="match status" value="1"/>
</dbReference>
<dbReference type="PROSITE" id="PS00688">
    <property type="entry name" value="SIGMA54_INTERACT_3"/>
    <property type="match status" value="1"/>
</dbReference>
<evidence type="ECO:0000256" key="6">
    <source>
        <dbReference type="PROSITE-ProRule" id="PRU00169"/>
    </source>
</evidence>
<accession>F0SHW7</accession>
<keyword evidence="1" id="KW-0547">Nucleotide-binding</keyword>
<dbReference type="SMART" id="SM00448">
    <property type="entry name" value="REC"/>
    <property type="match status" value="1"/>
</dbReference>
<dbReference type="STRING" id="756272.Plabr_3053"/>
<dbReference type="Pfam" id="PF00158">
    <property type="entry name" value="Sigma54_activat"/>
    <property type="match status" value="1"/>
</dbReference>
<dbReference type="SUPFAM" id="SSF46689">
    <property type="entry name" value="Homeodomain-like"/>
    <property type="match status" value="1"/>
</dbReference>
<evidence type="ECO:0000256" key="1">
    <source>
        <dbReference type="ARBA" id="ARBA00022741"/>
    </source>
</evidence>
<dbReference type="InterPro" id="IPR009057">
    <property type="entry name" value="Homeodomain-like_sf"/>
</dbReference>
<dbReference type="Pfam" id="PF00072">
    <property type="entry name" value="Response_reg"/>
    <property type="match status" value="1"/>
</dbReference>
<dbReference type="PRINTS" id="PR01590">
    <property type="entry name" value="HTHFIS"/>
</dbReference>
<dbReference type="AlphaFoldDB" id="F0SHW7"/>
<dbReference type="GO" id="GO:0000160">
    <property type="term" value="P:phosphorelay signal transduction system"/>
    <property type="evidence" value="ECO:0007669"/>
    <property type="project" value="InterPro"/>
</dbReference>
<dbReference type="InterPro" id="IPR025943">
    <property type="entry name" value="Sigma_54_int_dom_ATP-bd_2"/>
</dbReference>
<dbReference type="InterPro" id="IPR027417">
    <property type="entry name" value="P-loop_NTPase"/>
</dbReference>
<dbReference type="Gene3D" id="1.10.10.60">
    <property type="entry name" value="Homeodomain-like"/>
    <property type="match status" value="1"/>
</dbReference>
<keyword evidence="2" id="KW-0067">ATP-binding</keyword>
<dbReference type="GO" id="GO:0005524">
    <property type="term" value="F:ATP binding"/>
    <property type="evidence" value="ECO:0007669"/>
    <property type="project" value="UniProtKB-KW"/>
</dbReference>
<dbReference type="SUPFAM" id="SSF52172">
    <property type="entry name" value="CheY-like"/>
    <property type="match status" value="1"/>
</dbReference>
<dbReference type="InterPro" id="IPR001789">
    <property type="entry name" value="Sig_transdc_resp-reg_receiver"/>
</dbReference>
<dbReference type="Gene3D" id="3.40.50.2300">
    <property type="match status" value="1"/>
</dbReference>
<keyword evidence="3" id="KW-0805">Transcription regulation</keyword>
<dbReference type="PANTHER" id="PTHR32071:SF100">
    <property type="entry name" value="RESPONSE REGULATOR PROTEIN PILR"/>
    <property type="match status" value="1"/>
</dbReference>